<feature type="region of interest" description="Disordered" evidence="1">
    <location>
        <begin position="24"/>
        <end position="46"/>
    </location>
</feature>
<dbReference type="PROSITE" id="PS51257">
    <property type="entry name" value="PROKAR_LIPOPROTEIN"/>
    <property type="match status" value="1"/>
</dbReference>
<dbReference type="RefSeq" id="WP_222825488.1">
    <property type="nucleotide sequence ID" value="NZ_JAHWXP010000003.1"/>
</dbReference>
<name>A0ABS7PHQ3_9SPHN</name>
<dbReference type="Proteomes" id="UP000759298">
    <property type="component" value="Unassembled WGS sequence"/>
</dbReference>
<sequence>MTMVRYIAPVAALVALAACGGEAEDADGKSADPAPRPAQAEPTPTALDAIPANFRGGWDSVDAGEFACTTLSDTALTIEPKLLQYYEGAFTPETISQISDDRIESEGVFQYADDRSKESYTLKLSDGGERLTLSGDGFEPFEFRKCATIREAHLIPSEYEGTWSTYGTCKAAADSLIRIAPTTITWQGKTSNFTKVHYAGPNAIELEDDGQDEPYGIVLDEGGKSGSLVGPGHSPIPLTRCSG</sequence>
<protein>
    <recommendedName>
        <fullName evidence="5">Lipoprotein</fullName>
    </recommendedName>
</protein>
<keyword evidence="4" id="KW-1185">Reference proteome</keyword>
<evidence type="ECO:0000256" key="2">
    <source>
        <dbReference type="SAM" id="SignalP"/>
    </source>
</evidence>
<keyword evidence="2" id="KW-0732">Signal</keyword>
<evidence type="ECO:0008006" key="5">
    <source>
        <dbReference type="Google" id="ProtNLM"/>
    </source>
</evidence>
<evidence type="ECO:0000313" key="4">
    <source>
        <dbReference type="Proteomes" id="UP000759298"/>
    </source>
</evidence>
<organism evidence="3 4">
    <name type="scientific">Alteriqipengyuania abyssalis</name>
    <dbReference type="NCBI Taxonomy" id="2860200"/>
    <lineage>
        <taxon>Bacteria</taxon>
        <taxon>Pseudomonadati</taxon>
        <taxon>Pseudomonadota</taxon>
        <taxon>Alphaproteobacteria</taxon>
        <taxon>Sphingomonadales</taxon>
        <taxon>Erythrobacteraceae</taxon>
        <taxon>Alteriqipengyuania</taxon>
    </lineage>
</organism>
<evidence type="ECO:0000256" key="1">
    <source>
        <dbReference type="SAM" id="MobiDB-lite"/>
    </source>
</evidence>
<reference evidence="3 4" key="1">
    <citation type="submission" date="2021-07" db="EMBL/GenBank/DDBJ databases">
        <title>Alteriqipengyuania abyssalis NZ-12B nov, sp.nov isolated from deep sea sponge in pacific ocean.</title>
        <authorList>
            <person name="Tareen S."/>
            <person name="Wink J."/>
        </authorList>
    </citation>
    <scope>NUCLEOTIDE SEQUENCE [LARGE SCALE GENOMIC DNA]</scope>
    <source>
        <strain evidence="3 4">NZ-12B</strain>
    </source>
</reference>
<gene>
    <name evidence="3" type="ORF">KYN89_13290</name>
</gene>
<comment type="caution">
    <text evidence="3">The sequence shown here is derived from an EMBL/GenBank/DDBJ whole genome shotgun (WGS) entry which is preliminary data.</text>
</comment>
<feature type="chain" id="PRO_5046544910" description="Lipoprotein" evidence="2">
    <location>
        <begin position="24"/>
        <end position="243"/>
    </location>
</feature>
<evidence type="ECO:0000313" key="3">
    <source>
        <dbReference type="EMBL" id="MBY8338018.1"/>
    </source>
</evidence>
<proteinExistence type="predicted"/>
<dbReference type="EMBL" id="JAHWXP010000003">
    <property type="protein sequence ID" value="MBY8338018.1"/>
    <property type="molecule type" value="Genomic_DNA"/>
</dbReference>
<accession>A0ABS7PHQ3</accession>
<feature type="signal peptide" evidence="2">
    <location>
        <begin position="1"/>
        <end position="23"/>
    </location>
</feature>